<dbReference type="EMBL" id="CAJOBS010001022">
    <property type="protein sequence ID" value="CAF4676785.1"/>
    <property type="molecule type" value="Genomic_DNA"/>
</dbReference>
<dbReference type="Proteomes" id="UP000663848">
    <property type="component" value="Unassembled WGS sequence"/>
</dbReference>
<reference evidence="5" key="1">
    <citation type="submission" date="2021-02" db="EMBL/GenBank/DDBJ databases">
        <authorList>
            <person name="Nowell W R."/>
        </authorList>
    </citation>
    <scope>NUCLEOTIDE SEQUENCE</scope>
</reference>
<protein>
    <submittedName>
        <fullName evidence="5">Uncharacterized protein</fullName>
    </submittedName>
</protein>
<dbReference type="EMBL" id="CAJNYV010003152">
    <property type="protein sequence ID" value="CAF3537877.1"/>
    <property type="molecule type" value="Genomic_DNA"/>
</dbReference>
<evidence type="ECO:0000313" key="1">
    <source>
        <dbReference type="EMBL" id="CAF3537877.1"/>
    </source>
</evidence>
<dbReference type="Proteomes" id="UP000663872">
    <property type="component" value="Unassembled WGS sequence"/>
</dbReference>
<organism evidence="5 6">
    <name type="scientific">Rotaria socialis</name>
    <dbReference type="NCBI Taxonomy" id="392032"/>
    <lineage>
        <taxon>Eukaryota</taxon>
        <taxon>Metazoa</taxon>
        <taxon>Spiralia</taxon>
        <taxon>Gnathifera</taxon>
        <taxon>Rotifera</taxon>
        <taxon>Eurotatoria</taxon>
        <taxon>Bdelloidea</taxon>
        <taxon>Philodinida</taxon>
        <taxon>Philodinidae</taxon>
        <taxon>Rotaria</taxon>
    </lineage>
</organism>
<evidence type="ECO:0000313" key="6">
    <source>
        <dbReference type="Proteomes" id="UP000663848"/>
    </source>
</evidence>
<dbReference type="Proteomes" id="UP000663838">
    <property type="component" value="Unassembled WGS sequence"/>
</dbReference>
<evidence type="ECO:0000313" key="3">
    <source>
        <dbReference type="EMBL" id="CAF4445921.1"/>
    </source>
</evidence>
<name>A0A821IXT1_9BILA</name>
<dbReference type="EMBL" id="CAJOBQ010001018">
    <property type="protein sequence ID" value="CAF4445921.1"/>
    <property type="molecule type" value="Genomic_DNA"/>
</dbReference>
<proteinExistence type="predicted"/>
<dbReference type="EMBL" id="CAJNYT010005573">
    <property type="protein sequence ID" value="CAF3756310.1"/>
    <property type="molecule type" value="Genomic_DNA"/>
</dbReference>
<gene>
    <name evidence="2" type="ORF">GRG538_LOCUS31681</name>
    <name evidence="1" type="ORF">KIK155_LOCUS17795</name>
    <name evidence="5" type="ORF">QYT958_LOCUS18240</name>
    <name evidence="4" type="ORF">TOA249_LOCUS15608</name>
    <name evidence="3" type="ORF">TSG867_LOCUS16584</name>
</gene>
<evidence type="ECO:0000313" key="5">
    <source>
        <dbReference type="EMBL" id="CAF4708953.1"/>
    </source>
</evidence>
<sequence>MEPLLYIINNYSTLDHSLVVSDLNPKDRQNYNSAAKISSDNTLTLLENIPHSLGINIYLQKKNTNILDRIYHAWTSIFIFRLWCLWTRSIDKKNLDLILSQVSNLDETSINTQSQTKRQYFITNQAHCLVYIATLVSEGQLPNAALNIWLQNSPTCEGTFRSARAISSVFSAGVNFTVSQFLNRINKLSTLQGIKSNTNQNNLPFSQHHKLPKTSIGISNSSNATTLSKIAIENSVIQAYKYVAKLFSSLKVKEILRRGRIMSIEEISRMIAQELDKFWSSDINVLND</sequence>
<evidence type="ECO:0000313" key="2">
    <source>
        <dbReference type="EMBL" id="CAF3756310.1"/>
    </source>
</evidence>
<accession>A0A821IXT1</accession>
<dbReference type="Proteomes" id="UP000663865">
    <property type="component" value="Unassembled WGS sequence"/>
</dbReference>
<dbReference type="AlphaFoldDB" id="A0A821IXT1"/>
<dbReference type="Proteomes" id="UP000663862">
    <property type="component" value="Unassembled WGS sequence"/>
</dbReference>
<evidence type="ECO:0000313" key="4">
    <source>
        <dbReference type="EMBL" id="CAF4676785.1"/>
    </source>
</evidence>
<dbReference type="EMBL" id="CAJOBR010002862">
    <property type="protein sequence ID" value="CAF4708953.1"/>
    <property type="molecule type" value="Genomic_DNA"/>
</dbReference>
<comment type="caution">
    <text evidence="5">The sequence shown here is derived from an EMBL/GenBank/DDBJ whole genome shotgun (WGS) entry which is preliminary data.</text>
</comment>